<evidence type="ECO:0000313" key="9">
    <source>
        <dbReference type="EMBL" id="AST57399.1"/>
    </source>
</evidence>
<evidence type="ECO:0000256" key="3">
    <source>
        <dbReference type="ARBA" id="ARBA00022908"/>
    </source>
</evidence>
<evidence type="ECO:0000256" key="4">
    <source>
        <dbReference type="ARBA" id="ARBA00023125"/>
    </source>
</evidence>
<dbReference type="PANTHER" id="PTHR30349">
    <property type="entry name" value="PHAGE INTEGRASE-RELATED"/>
    <property type="match status" value="1"/>
</dbReference>
<evidence type="ECO:0000256" key="5">
    <source>
        <dbReference type="ARBA" id="ARBA00023172"/>
    </source>
</evidence>
<dbReference type="PROSITE" id="PS51900">
    <property type="entry name" value="CB"/>
    <property type="match status" value="1"/>
</dbReference>
<evidence type="ECO:0000256" key="1">
    <source>
        <dbReference type="ARBA" id="ARBA00003283"/>
    </source>
</evidence>
<dbReference type="Proteomes" id="UP000214975">
    <property type="component" value="Chromosome"/>
</dbReference>
<organism evidence="9 10">
    <name type="scientific">Thermoanaerobacterium thermosaccharolyticum</name>
    <name type="common">Clostridium thermosaccharolyticum</name>
    <dbReference type="NCBI Taxonomy" id="1517"/>
    <lineage>
        <taxon>Bacteria</taxon>
        <taxon>Bacillati</taxon>
        <taxon>Bacillota</taxon>
        <taxon>Clostridia</taxon>
        <taxon>Thermoanaerobacterales</taxon>
        <taxon>Thermoanaerobacteraceae</taxon>
        <taxon>Thermoanaerobacterium</taxon>
    </lineage>
</organism>
<keyword evidence="4 6" id="KW-0238">DNA-binding</keyword>
<dbReference type="CDD" id="cd01189">
    <property type="entry name" value="INT_ICEBs1_C_like"/>
    <property type="match status" value="1"/>
</dbReference>
<gene>
    <name evidence="9" type="ORF">Thert_01327</name>
</gene>
<dbReference type="PROSITE" id="PS51898">
    <property type="entry name" value="TYR_RECOMBINASE"/>
    <property type="match status" value="1"/>
</dbReference>
<evidence type="ECO:0000259" key="7">
    <source>
        <dbReference type="PROSITE" id="PS51898"/>
    </source>
</evidence>
<feature type="domain" description="Core-binding (CB)" evidence="8">
    <location>
        <begin position="66"/>
        <end position="149"/>
    </location>
</feature>
<proteinExistence type="inferred from homology"/>
<keyword evidence="5" id="KW-0233">DNA recombination</keyword>
<dbReference type="InterPro" id="IPR002104">
    <property type="entry name" value="Integrase_catalytic"/>
</dbReference>
<dbReference type="Pfam" id="PF00589">
    <property type="entry name" value="Phage_integrase"/>
    <property type="match status" value="1"/>
</dbReference>
<dbReference type="AlphaFoldDB" id="A0A223HY37"/>
<reference evidence="9 10" key="1">
    <citation type="submission" date="2016-08" db="EMBL/GenBank/DDBJ databases">
        <title>A novel genetic cassette of butanologenic Thermoanaerobacterium thermosaccharolyticum that directly convert cellulose to butanol.</title>
        <authorList>
            <person name="Li T."/>
            <person name="He J."/>
        </authorList>
    </citation>
    <scope>NUCLEOTIDE SEQUENCE [LARGE SCALE GENOMIC DNA]</scope>
    <source>
        <strain evidence="9 10">TG57</strain>
    </source>
</reference>
<dbReference type="InterPro" id="IPR013762">
    <property type="entry name" value="Integrase-like_cat_sf"/>
</dbReference>
<comment type="function">
    <text evidence="1">Site-specific tyrosine recombinase, which acts by catalyzing the cutting and rejoining of the recombining DNA molecules.</text>
</comment>
<dbReference type="RefSeq" id="WP_094397221.1">
    <property type="nucleotide sequence ID" value="NZ_CP016893.1"/>
</dbReference>
<dbReference type="InterPro" id="IPR010998">
    <property type="entry name" value="Integrase_recombinase_N"/>
</dbReference>
<keyword evidence="3" id="KW-0229">DNA integration</keyword>
<dbReference type="Gene3D" id="1.10.150.130">
    <property type="match status" value="1"/>
</dbReference>
<sequence>MRQRGSIREMGEGRFRIAIYLGVDANGKRKYYYETIHCSNKKEAQKYLTQKLNEIDNGTFIKPANMTLREYLDEWEENTLKSRVRPKTYKSYKQLIELYIKLHLGNFKIKDINPLLIQNMYAAMITKGLSPRTVRYTHTVLKNALNQAIKWQIIKTNPCDNVDLPKQARKEMKVLTPEQAKKFLEACAYNRFGVLFELLLTSGMRPEEALGLKWEDVDFKNNRIHIKRVLTRTKEGWNLEEPKTSKSRRTIPLPKEVMKSLKEHKRNQAEEKLRAKETLNYDKDKEKFKVEELKEKLHDPKIYVDYGFVFAAQNGSPLEERNVSRYFKDLLKKENLPDIRLYDLRHTCATLLLAAGENPKVVSERLGHASITLTLDTYSHVLPDMQKQATDKLEEMLF</sequence>
<evidence type="ECO:0000313" key="10">
    <source>
        <dbReference type="Proteomes" id="UP000214975"/>
    </source>
</evidence>
<dbReference type="GO" id="GO:0015074">
    <property type="term" value="P:DNA integration"/>
    <property type="evidence" value="ECO:0007669"/>
    <property type="project" value="UniProtKB-KW"/>
</dbReference>
<dbReference type="Gene3D" id="1.10.443.10">
    <property type="entry name" value="Intergrase catalytic core"/>
    <property type="match status" value="1"/>
</dbReference>
<dbReference type="Pfam" id="PF14659">
    <property type="entry name" value="Phage_int_SAM_3"/>
    <property type="match status" value="1"/>
</dbReference>
<accession>A0A223HY37</accession>
<dbReference type="GO" id="GO:0003677">
    <property type="term" value="F:DNA binding"/>
    <property type="evidence" value="ECO:0007669"/>
    <property type="project" value="UniProtKB-UniRule"/>
</dbReference>
<evidence type="ECO:0000259" key="8">
    <source>
        <dbReference type="PROSITE" id="PS51900"/>
    </source>
</evidence>
<dbReference type="SUPFAM" id="SSF56349">
    <property type="entry name" value="DNA breaking-rejoining enzymes"/>
    <property type="match status" value="1"/>
</dbReference>
<dbReference type="InterPro" id="IPR011010">
    <property type="entry name" value="DNA_brk_join_enz"/>
</dbReference>
<dbReference type="EMBL" id="CP016893">
    <property type="protein sequence ID" value="AST57399.1"/>
    <property type="molecule type" value="Genomic_DNA"/>
</dbReference>
<name>A0A223HY37_THETR</name>
<dbReference type="InterPro" id="IPR044068">
    <property type="entry name" value="CB"/>
</dbReference>
<comment type="similarity">
    <text evidence="2">Belongs to the 'phage' integrase family.</text>
</comment>
<evidence type="ECO:0000256" key="6">
    <source>
        <dbReference type="PROSITE-ProRule" id="PRU01248"/>
    </source>
</evidence>
<evidence type="ECO:0000256" key="2">
    <source>
        <dbReference type="ARBA" id="ARBA00008857"/>
    </source>
</evidence>
<dbReference type="GO" id="GO:0006310">
    <property type="term" value="P:DNA recombination"/>
    <property type="evidence" value="ECO:0007669"/>
    <property type="project" value="UniProtKB-KW"/>
</dbReference>
<feature type="domain" description="Tyr recombinase" evidence="7">
    <location>
        <begin position="170"/>
        <end position="391"/>
    </location>
</feature>
<protein>
    <submittedName>
        <fullName evidence="9">Integrase family protein</fullName>
    </submittedName>
</protein>
<dbReference type="InterPro" id="IPR004107">
    <property type="entry name" value="Integrase_SAM-like_N"/>
</dbReference>
<dbReference type="InterPro" id="IPR050090">
    <property type="entry name" value="Tyrosine_recombinase_XerCD"/>
</dbReference>
<dbReference type="PANTHER" id="PTHR30349:SF64">
    <property type="entry name" value="PROPHAGE INTEGRASE INTD-RELATED"/>
    <property type="match status" value="1"/>
</dbReference>